<name>A0A498CMT1_9FIRM</name>
<keyword evidence="1" id="KW-0472">Membrane</keyword>
<feature type="transmembrane region" description="Helical" evidence="1">
    <location>
        <begin position="138"/>
        <end position="164"/>
    </location>
</feature>
<feature type="transmembrane region" description="Helical" evidence="1">
    <location>
        <begin position="184"/>
        <end position="204"/>
    </location>
</feature>
<evidence type="ECO:0000313" key="3">
    <source>
        <dbReference type="Proteomes" id="UP000276301"/>
    </source>
</evidence>
<dbReference type="RefSeq" id="WP_101552932.1">
    <property type="nucleotide sequence ID" value="NZ_DBFBJK010000476.1"/>
</dbReference>
<reference evidence="2 3" key="1">
    <citation type="submission" date="2018-10" db="EMBL/GenBank/DDBJ databases">
        <title>Anaerotruncus faecis sp. nov., isolated from human feces.</title>
        <authorList>
            <person name="Wang Y.-J."/>
        </authorList>
    </citation>
    <scope>NUCLEOTIDE SEQUENCE [LARGE SCALE GENOMIC DNA]</scope>
    <source>
        <strain evidence="2 3">22A2-44</strain>
    </source>
</reference>
<dbReference type="Proteomes" id="UP000276301">
    <property type="component" value="Unassembled WGS sequence"/>
</dbReference>
<evidence type="ECO:0000313" key="2">
    <source>
        <dbReference type="EMBL" id="RLL11589.1"/>
    </source>
</evidence>
<keyword evidence="3" id="KW-1185">Reference proteome</keyword>
<dbReference type="EMBL" id="RCHT01000008">
    <property type="protein sequence ID" value="RLL11589.1"/>
    <property type="molecule type" value="Genomic_DNA"/>
</dbReference>
<comment type="caution">
    <text evidence="2">The sequence shown here is derived from an EMBL/GenBank/DDBJ whole genome shotgun (WGS) entry which is preliminary data.</text>
</comment>
<keyword evidence="1" id="KW-1133">Transmembrane helix</keyword>
<dbReference type="AlphaFoldDB" id="A0A498CMT1"/>
<keyword evidence="1" id="KW-0812">Transmembrane</keyword>
<proteinExistence type="predicted"/>
<gene>
    <name evidence="2" type="ORF">D4A47_06715</name>
</gene>
<sequence length="207" mass="21906">MSRFIADYQSGKPDDFIKFVSEDFFAKEGFRQVNYKGETVWKKGVGFLTAPSFISFRYSQGNIHLEAWIKSFGEHGLDGFYGAVPKKALKNRVDALMSLLSQDVPVPEGGAAPQPDAAAAPAAPVPVEVHNPTGKATVALVTGILGVLLAFFIPLIGVILSAVAVSSGAVGRKSTNSGRATAGYVLGIIGVVVSILMWLLNIVLTVL</sequence>
<accession>A0A498CMT1</accession>
<organism evidence="2 3">
    <name type="scientific">Anaerotruncus massiliensis</name>
    <name type="common">ex Liu et al. 2021</name>
    <dbReference type="NCBI Taxonomy" id="2321404"/>
    <lineage>
        <taxon>Bacteria</taxon>
        <taxon>Bacillati</taxon>
        <taxon>Bacillota</taxon>
        <taxon>Clostridia</taxon>
        <taxon>Eubacteriales</taxon>
        <taxon>Oscillospiraceae</taxon>
        <taxon>Anaerotruncus</taxon>
    </lineage>
</organism>
<evidence type="ECO:0000256" key="1">
    <source>
        <dbReference type="SAM" id="Phobius"/>
    </source>
</evidence>
<protein>
    <submittedName>
        <fullName evidence="2">DUF4190 domain-containing protein</fullName>
    </submittedName>
</protein>